<sequence length="398" mass="46038">MKPSKYRPTQLSGSVHFRFPAISHPNFGMTKVTGQFRRIQPNFFRLEVDPSIIDNLANRYYKLANKCGFRDHHFKRCSIKTIILTAVQCSLYWMPDVEIDSNEMDFMIRFCIWVWFLDDAIEEDWTNISGKPDITELRAVNEIYVGIFGGVKKFRNEAMTFPGFPEFGPMCVLAEDVVRVGKQILGKETYEKDVTIVTASLQKYFESNHWFTVNPVYGRYNIATFQSWRYHDSGAPLALAAIAMIKQIRIAQDISTHPAFSRMVDIAVKNTHMANDILGVTKDFAYGEGDVDSEIVFRVLLKKESLQGAVDAVCGMINEDLEDLILIKETLIHLISEEENLFRFFDVVDSFIDGQNWLYVDNVRYKCERGFVRLSRDEEDLKIRDDTICRDLNYIINN</sequence>
<comment type="caution">
    <text evidence="1">The sequence shown here is derived from an EMBL/GenBank/DDBJ whole genome shotgun (WGS) entry which is preliminary data.</text>
</comment>
<gene>
    <name evidence="1" type="ORF">Fcan01_16832</name>
</gene>
<dbReference type="Gene3D" id="1.10.600.10">
    <property type="entry name" value="Farnesyl Diphosphate Synthase"/>
    <property type="match status" value="1"/>
</dbReference>
<dbReference type="Proteomes" id="UP000198287">
    <property type="component" value="Unassembled WGS sequence"/>
</dbReference>
<dbReference type="SUPFAM" id="SSF48576">
    <property type="entry name" value="Terpenoid synthases"/>
    <property type="match status" value="1"/>
</dbReference>
<organism evidence="1 2">
    <name type="scientific">Folsomia candida</name>
    <name type="common">Springtail</name>
    <dbReference type="NCBI Taxonomy" id="158441"/>
    <lineage>
        <taxon>Eukaryota</taxon>
        <taxon>Metazoa</taxon>
        <taxon>Ecdysozoa</taxon>
        <taxon>Arthropoda</taxon>
        <taxon>Hexapoda</taxon>
        <taxon>Collembola</taxon>
        <taxon>Entomobryomorpha</taxon>
        <taxon>Isotomoidea</taxon>
        <taxon>Isotomidae</taxon>
        <taxon>Proisotominae</taxon>
        <taxon>Folsomia</taxon>
    </lineage>
</organism>
<proteinExistence type="predicted"/>
<dbReference type="OrthoDB" id="6486656at2759"/>
<protein>
    <submittedName>
        <fullName evidence="1">Germacrene A synthase</fullName>
    </submittedName>
</protein>
<reference evidence="1 2" key="1">
    <citation type="submission" date="2015-12" db="EMBL/GenBank/DDBJ databases">
        <title>The genome of Folsomia candida.</title>
        <authorList>
            <person name="Faddeeva A."/>
            <person name="Derks M.F."/>
            <person name="Anvar Y."/>
            <person name="Smit S."/>
            <person name="Van Straalen N."/>
            <person name="Roelofs D."/>
        </authorList>
    </citation>
    <scope>NUCLEOTIDE SEQUENCE [LARGE SCALE GENOMIC DNA]</scope>
    <source>
        <strain evidence="1 2">VU population</strain>
        <tissue evidence="1">Whole body</tissue>
    </source>
</reference>
<evidence type="ECO:0000313" key="1">
    <source>
        <dbReference type="EMBL" id="OXA47869.1"/>
    </source>
</evidence>
<name>A0A226DRM5_FOLCA</name>
<dbReference type="InterPro" id="IPR008949">
    <property type="entry name" value="Isoprenoid_synthase_dom_sf"/>
</dbReference>
<keyword evidence="2" id="KW-1185">Reference proteome</keyword>
<accession>A0A226DRM5</accession>
<dbReference type="AlphaFoldDB" id="A0A226DRM5"/>
<evidence type="ECO:0000313" key="2">
    <source>
        <dbReference type="Proteomes" id="UP000198287"/>
    </source>
</evidence>
<dbReference type="EMBL" id="LNIX01000012">
    <property type="protein sequence ID" value="OXA47869.1"/>
    <property type="molecule type" value="Genomic_DNA"/>
</dbReference>
<dbReference type="Pfam" id="PF19086">
    <property type="entry name" value="Terpene_syn_C_2"/>
    <property type="match status" value="1"/>
</dbReference>